<name>A0A1Y3B092_EURMA</name>
<accession>A0A1Y3B092</accession>
<dbReference type="OrthoDB" id="6507416at2759"/>
<feature type="non-terminal residue" evidence="2">
    <location>
        <position position="1"/>
    </location>
</feature>
<dbReference type="AlphaFoldDB" id="A0A1Y3B092"/>
<evidence type="ECO:0000313" key="3">
    <source>
        <dbReference type="Proteomes" id="UP000194236"/>
    </source>
</evidence>
<evidence type="ECO:0000259" key="1">
    <source>
        <dbReference type="PROSITE" id="PS50003"/>
    </source>
</evidence>
<protein>
    <recommendedName>
        <fullName evidence="1">PH domain-containing protein</fullName>
    </recommendedName>
</protein>
<dbReference type="Proteomes" id="UP000194236">
    <property type="component" value="Unassembled WGS sequence"/>
</dbReference>
<keyword evidence="3" id="KW-1185">Reference proteome</keyword>
<gene>
    <name evidence="2" type="ORF">BLA29_008210</name>
</gene>
<dbReference type="InterPro" id="IPR055251">
    <property type="entry name" value="SOS1_NGEF_PH"/>
</dbReference>
<dbReference type="PROSITE" id="PS50003">
    <property type="entry name" value="PH_DOMAIN"/>
    <property type="match status" value="1"/>
</dbReference>
<dbReference type="InterPro" id="IPR011993">
    <property type="entry name" value="PH-like_dom_sf"/>
</dbReference>
<dbReference type="EMBL" id="MUJZ01048210">
    <property type="protein sequence ID" value="OTF74202.1"/>
    <property type="molecule type" value="Genomic_DNA"/>
</dbReference>
<reference evidence="2 3" key="1">
    <citation type="submission" date="2017-03" db="EMBL/GenBank/DDBJ databases">
        <title>Genome Survey of Euroglyphus maynei.</title>
        <authorList>
            <person name="Arlian L.G."/>
            <person name="Morgan M.S."/>
            <person name="Rider S.D."/>
        </authorList>
    </citation>
    <scope>NUCLEOTIDE SEQUENCE [LARGE SCALE GENOMIC DNA]</scope>
    <source>
        <strain evidence="2">Arlian Lab</strain>
        <tissue evidence="2">Whole body</tissue>
    </source>
</reference>
<dbReference type="Pfam" id="PF22697">
    <property type="entry name" value="SOS1_NGEF_PH"/>
    <property type="match status" value="1"/>
</dbReference>
<organism evidence="2 3">
    <name type="scientific">Euroglyphus maynei</name>
    <name type="common">Mayne's house dust mite</name>
    <dbReference type="NCBI Taxonomy" id="6958"/>
    <lineage>
        <taxon>Eukaryota</taxon>
        <taxon>Metazoa</taxon>
        <taxon>Ecdysozoa</taxon>
        <taxon>Arthropoda</taxon>
        <taxon>Chelicerata</taxon>
        <taxon>Arachnida</taxon>
        <taxon>Acari</taxon>
        <taxon>Acariformes</taxon>
        <taxon>Sarcoptiformes</taxon>
        <taxon>Astigmata</taxon>
        <taxon>Psoroptidia</taxon>
        <taxon>Analgoidea</taxon>
        <taxon>Pyroglyphidae</taxon>
        <taxon>Pyroglyphinae</taxon>
        <taxon>Euroglyphus</taxon>
    </lineage>
</organism>
<feature type="domain" description="PH" evidence="1">
    <location>
        <begin position="39"/>
        <end position="123"/>
    </location>
</feature>
<evidence type="ECO:0000313" key="2">
    <source>
        <dbReference type="EMBL" id="OTF74202.1"/>
    </source>
</evidence>
<dbReference type="InterPro" id="IPR001849">
    <property type="entry name" value="PH_domain"/>
</dbReference>
<proteinExistence type="predicted"/>
<dbReference type="SUPFAM" id="SSF50729">
    <property type="entry name" value="PH domain-like"/>
    <property type="match status" value="1"/>
</dbReference>
<comment type="caution">
    <text evidence="2">The sequence shown here is derived from an EMBL/GenBank/DDBJ whole genome shotgun (WGS) entry which is preliminary data.</text>
</comment>
<sequence length="143" mass="16810">DEKPLSDRLKLPLQRLNDYQLLLKAKDFFDVIDTDGTVRERFIFFFKSRMFITEINKNLSADQRTYNVEKIIKLPEVEISDEDANTLIIKSKDTTDTNFPIRLRCQDQERIKSWLKMINSLPSKCFSSALPFVKTKKNVSMIN</sequence>
<dbReference type="Gene3D" id="2.30.29.30">
    <property type="entry name" value="Pleckstrin-homology domain (PH domain)/Phosphotyrosine-binding domain (PTB)"/>
    <property type="match status" value="1"/>
</dbReference>